<comment type="caution">
    <text evidence="2">The sequence shown here is derived from an EMBL/GenBank/DDBJ whole genome shotgun (WGS) entry which is preliminary data.</text>
</comment>
<accession>A0ABN1J8C3</accession>
<keyword evidence="3" id="KW-1185">Reference proteome</keyword>
<feature type="chain" id="PRO_5045588133" evidence="1">
    <location>
        <begin position="21"/>
        <end position="104"/>
    </location>
</feature>
<keyword evidence="1" id="KW-0732">Signal</keyword>
<proteinExistence type="predicted"/>
<organism evidence="2 3">
    <name type="scientific">Aquimarina litoralis</name>
    <dbReference type="NCBI Taxonomy" id="584605"/>
    <lineage>
        <taxon>Bacteria</taxon>
        <taxon>Pseudomonadati</taxon>
        <taxon>Bacteroidota</taxon>
        <taxon>Flavobacteriia</taxon>
        <taxon>Flavobacteriales</taxon>
        <taxon>Flavobacteriaceae</taxon>
        <taxon>Aquimarina</taxon>
    </lineage>
</organism>
<reference evidence="2 3" key="1">
    <citation type="journal article" date="2019" name="Int. J. Syst. Evol. Microbiol.">
        <title>The Global Catalogue of Microorganisms (GCM) 10K type strain sequencing project: providing services to taxonomists for standard genome sequencing and annotation.</title>
        <authorList>
            <consortium name="The Broad Institute Genomics Platform"/>
            <consortium name="The Broad Institute Genome Sequencing Center for Infectious Disease"/>
            <person name="Wu L."/>
            <person name="Ma J."/>
        </authorList>
    </citation>
    <scope>NUCLEOTIDE SEQUENCE [LARGE SCALE GENOMIC DNA]</scope>
    <source>
        <strain evidence="2 3">JCM 15974</strain>
    </source>
</reference>
<dbReference type="RefSeq" id="WP_343914444.1">
    <property type="nucleotide sequence ID" value="NZ_BAAAGE010000006.1"/>
</dbReference>
<protein>
    <submittedName>
        <fullName evidence="2">Uncharacterized protein</fullName>
    </submittedName>
</protein>
<sequence>MKTKFFTLIAAFLLTLSAQATCTVTTDCGTYTFEDATSISTSVTSVNGESTLIVKNQNGVVLLRLEDCGTSVSSSCSSSGNDGDGDLDICDVIPDFLKPFFDCE</sequence>
<gene>
    <name evidence="2" type="ORF">GCM10009430_44430</name>
</gene>
<evidence type="ECO:0000313" key="2">
    <source>
        <dbReference type="EMBL" id="GAA0731836.1"/>
    </source>
</evidence>
<evidence type="ECO:0000313" key="3">
    <source>
        <dbReference type="Proteomes" id="UP001501758"/>
    </source>
</evidence>
<name>A0ABN1J8C3_9FLAO</name>
<dbReference type="Proteomes" id="UP001501758">
    <property type="component" value="Unassembled WGS sequence"/>
</dbReference>
<dbReference type="EMBL" id="BAAAGE010000006">
    <property type="protein sequence ID" value="GAA0731836.1"/>
    <property type="molecule type" value="Genomic_DNA"/>
</dbReference>
<evidence type="ECO:0000256" key="1">
    <source>
        <dbReference type="SAM" id="SignalP"/>
    </source>
</evidence>
<feature type="signal peptide" evidence="1">
    <location>
        <begin position="1"/>
        <end position="20"/>
    </location>
</feature>